<evidence type="ECO:0000256" key="5">
    <source>
        <dbReference type="ARBA" id="ARBA00030889"/>
    </source>
</evidence>
<dbReference type="PaxDb" id="6945-B7P1K2"/>
<dbReference type="EMBL" id="DS616928">
    <property type="protein sequence ID" value="EEC00474.1"/>
    <property type="molecule type" value="Genomic_DNA"/>
</dbReference>
<dbReference type="PANTHER" id="PTHR12728">
    <property type="entry name" value="BRIX DOMAIN CONTAINING PROTEIN"/>
    <property type="match status" value="1"/>
</dbReference>
<evidence type="ECO:0000313" key="9">
    <source>
        <dbReference type="EMBL" id="EEC00474.1"/>
    </source>
</evidence>
<dbReference type="GO" id="GO:0000027">
    <property type="term" value="P:ribosomal large subunit assembly"/>
    <property type="evidence" value="ECO:0007669"/>
    <property type="project" value="InterPro"/>
</dbReference>
<dbReference type="InterPro" id="IPR039770">
    <property type="entry name" value="Rpf2"/>
</dbReference>
<evidence type="ECO:0000256" key="6">
    <source>
        <dbReference type="RuleBase" id="RU367086"/>
    </source>
</evidence>
<dbReference type="GO" id="GO:0005730">
    <property type="term" value="C:nucleolus"/>
    <property type="evidence" value="ECO:0000318"/>
    <property type="project" value="GO_Central"/>
</dbReference>
<sequence>CKMAVIPGVVKPRTQRGKRFLQNRESKLVENTKTTIFIRGSNANSNVIKAMKNMCSVKRPHSVFFNKKNEVKPFENQTPIEFMSKKSDASHFVFGSHSKKRPNNLVFGRTFNGHLLDMFELGMDSFKSLEDFKGPKVPVGTKPMLVFAGEQFEQNKELERLKNYFIDFFKGPVAEAVSLQGLEHVIMFTAVEDKVLLRSYRVLMKKSGTKLPRVELEEMGPHLDFSLRRTKIASDDLFKTARRQPKQNKVTKKKNVEKTALGSTLGRIHMERQDFGQLQTRKLKGLKKTPEQRKEAKAAKKAAAALESQPKDVEMADE</sequence>
<dbReference type="VEuPathDB" id="VectorBase:ISCW015558"/>
<evidence type="ECO:0000256" key="4">
    <source>
        <dbReference type="ARBA" id="ARBA00023242"/>
    </source>
</evidence>
<dbReference type="GO" id="GO:0019843">
    <property type="term" value="F:rRNA binding"/>
    <property type="evidence" value="ECO:0000318"/>
    <property type="project" value="GO_Central"/>
</dbReference>
<evidence type="ECO:0000256" key="1">
    <source>
        <dbReference type="ARBA" id="ARBA00004604"/>
    </source>
</evidence>
<comment type="subcellular location">
    <subcellularLocation>
        <location evidence="1 6">Nucleus</location>
        <location evidence="1 6">Nucleolus</location>
    </subcellularLocation>
</comment>
<keyword evidence="11" id="KW-1185">Reference proteome</keyword>
<dbReference type="STRING" id="6945.B7P1K2"/>
<reference evidence="10" key="2">
    <citation type="submission" date="2020-05" db="UniProtKB">
        <authorList>
            <consortium name="EnsemblMetazoa"/>
        </authorList>
    </citation>
    <scope>IDENTIFICATION</scope>
    <source>
        <strain evidence="10">wikel</strain>
    </source>
</reference>
<dbReference type="FunCoup" id="B7P1K2">
    <property type="interactions" value="1084"/>
</dbReference>
<feature type="compositionally biased region" description="Basic and acidic residues" evidence="7">
    <location>
        <begin position="288"/>
        <end position="298"/>
    </location>
</feature>
<feature type="non-terminal residue" evidence="9">
    <location>
        <position position="1"/>
    </location>
</feature>
<evidence type="ECO:0007829" key="12">
    <source>
        <dbReference type="PeptideAtlas" id="B7P1K2"/>
    </source>
</evidence>
<accession>B7P1K2</accession>
<dbReference type="KEGG" id="isc:8053544"/>
<dbReference type="EMBL" id="ABJB010953274">
    <property type="status" value="NOT_ANNOTATED_CDS"/>
    <property type="molecule type" value="Genomic_DNA"/>
</dbReference>
<evidence type="ECO:0000256" key="7">
    <source>
        <dbReference type="SAM" id="MobiDB-lite"/>
    </source>
</evidence>
<dbReference type="VEuPathDB" id="VectorBase:ISCP_026854"/>
<evidence type="ECO:0000313" key="11">
    <source>
        <dbReference type="Proteomes" id="UP000001555"/>
    </source>
</evidence>
<dbReference type="EMBL" id="ABJB010083388">
    <property type="status" value="NOT_ANNOTATED_CDS"/>
    <property type="molecule type" value="Genomic_DNA"/>
</dbReference>
<dbReference type="VEuPathDB" id="VectorBase:ISCI015558"/>
<dbReference type="PROSITE" id="PS50833">
    <property type="entry name" value="BRIX"/>
    <property type="match status" value="1"/>
</dbReference>
<feature type="domain" description="Brix" evidence="8">
    <location>
        <begin position="33"/>
        <end position="236"/>
    </location>
</feature>
<feature type="region of interest" description="Disordered" evidence="7">
    <location>
        <begin position="271"/>
        <end position="318"/>
    </location>
</feature>
<dbReference type="PANTHER" id="PTHR12728:SF0">
    <property type="entry name" value="RIBOSOME PRODUCTION FACTOR 2 HOMOLOG"/>
    <property type="match status" value="1"/>
</dbReference>
<dbReference type="AlphaFoldDB" id="B7P1K2"/>
<keyword evidence="12" id="KW-1267">Proteomics identification</keyword>
<evidence type="ECO:0000259" key="8">
    <source>
        <dbReference type="PROSITE" id="PS50833"/>
    </source>
</evidence>
<dbReference type="Proteomes" id="UP000001555">
    <property type="component" value="Unassembled WGS sequence"/>
</dbReference>
<organism>
    <name type="scientific">Ixodes scapularis</name>
    <name type="common">Black-legged tick</name>
    <name type="synonym">Deer tick</name>
    <dbReference type="NCBI Taxonomy" id="6945"/>
    <lineage>
        <taxon>Eukaryota</taxon>
        <taxon>Metazoa</taxon>
        <taxon>Ecdysozoa</taxon>
        <taxon>Arthropoda</taxon>
        <taxon>Chelicerata</taxon>
        <taxon>Arachnida</taxon>
        <taxon>Acari</taxon>
        <taxon>Parasitiformes</taxon>
        <taxon>Ixodida</taxon>
        <taxon>Ixodoidea</taxon>
        <taxon>Ixodidae</taxon>
        <taxon>Ixodinae</taxon>
        <taxon>Ixodes</taxon>
    </lineage>
</organism>
<proteinExistence type="evidence at protein level"/>
<dbReference type="GO" id="GO:0000463">
    <property type="term" value="P:maturation of LSU-rRNA from tricistronic rRNA transcript (SSU-rRNA, 5.8S rRNA, LSU-rRNA)"/>
    <property type="evidence" value="ECO:0000318"/>
    <property type="project" value="GO_Central"/>
</dbReference>
<dbReference type="Pfam" id="PF04427">
    <property type="entry name" value="Brix"/>
    <property type="match status" value="1"/>
</dbReference>
<dbReference type="OrthoDB" id="407658at2759"/>
<evidence type="ECO:0000256" key="3">
    <source>
        <dbReference type="ARBA" id="ARBA00020387"/>
    </source>
</evidence>
<keyword evidence="4 6" id="KW-0539">Nucleus</keyword>
<evidence type="ECO:0000256" key="2">
    <source>
        <dbReference type="ARBA" id="ARBA00010782"/>
    </source>
</evidence>
<dbReference type="SMART" id="SM00879">
    <property type="entry name" value="Brix"/>
    <property type="match status" value="1"/>
</dbReference>
<name>B7P1K2_IXOSC</name>
<dbReference type="InterPro" id="IPR007109">
    <property type="entry name" value="Brix"/>
</dbReference>
<gene>
    <name evidence="10" type="primary">8053544</name>
    <name evidence="9" type="ORF">IscW_ISCW015558</name>
</gene>
<feature type="compositionally biased region" description="Basic and acidic residues" evidence="7">
    <location>
        <begin position="309"/>
        <end position="318"/>
    </location>
</feature>
<dbReference type="EnsemblMetazoa" id="ISCW015558-RA">
    <property type="protein sequence ID" value="ISCW015558-PA"/>
    <property type="gene ID" value="ISCW015558"/>
</dbReference>
<comment type="similarity">
    <text evidence="2 6">Belongs to the RPF2 family.</text>
</comment>
<dbReference type="HOGENOM" id="CLU_049783_1_1_1"/>
<reference evidence="9 11" key="1">
    <citation type="submission" date="2008-03" db="EMBL/GenBank/DDBJ databases">
        <title>Annotation of Ixodes scapularis.</title>
        <authorList>
            <consortium name="Ixodes scapularis Genome Project Consortium"/>
            <person name="Caler E."/>
            <person name="Hannick L.I."/>
            <person name="Bidwell S."/>
            <person name="Joardar V."/>
            <person name="Thiagarajan M."/>
            <person name="Amedeo P."/>
            <person name="Galinsky K.J."/>
            <person name="Schobel S."/>
            <person name="Inman J."/>
            <person name="Hostetler J."/>
            <person name="Miller J."/>
            <person name="Hammond M."/>
            <person name="Megy K."/>
            <person name="Lawson D."/>
            <person name="Kodira C."/>
            <person name="Sutton G."/>
            <person name="Meyer J."/>
            <person name="Hill C.A."/>
            <person name="Birren B."/>
            <person name="Nene V."/>
            <person name="Collins F."/>
            <person name="Alarcon-Chaidez F."/>
            <person name="Wikel S."/>
            <person name="Strausberg R."/>
        </authorList>
    </citation>
    <scope>NUCLEOTIDE SEQUENCE [LARGE SCALE GENOMIC DNA]</scope>
    <source>
        <strain evidence="11">Wikel</strain>
        <strain evidence="9">Wikel colony</strain>
    </source>
</reference>
<dbReference type="EMBL" id="ABJB010013918">
    <property type="status" value="NOT_ANNOTATED_CDS"/>
    <property type="molecule type" value="Genomic_DNA"/>
</dbReference>
<evidence type="ECO:0000313" key="10">
    <source>
        <dbReference type="EnsemblMetazoa" id="ISCW015558-PA"/>
    </source>
</evidence>
<protein>
    <recommendedName>
        <fullName evidence="3 6">Ribosome production factor 2 homolog</fullName>
    </recommendedName>
    <alternativeName>
        <fullName evidence="5 6">Ribosome biogenesis protein RPF2 homolog</fullName>
    </alternativeName>
</protein>